<keyword evidence="3" id="KW-0808">Transferase</keyword>
<evidence type="ECO:0000259" key="7">
    <source>
        <dbReference type="Pfam" id="PF00288"/>
    </source>
</evidence>
<evidence type="ECO:0000256" key="3">
    <source>
        <dbReference type="ARBA" id="ARBA00022679"/>
    </source>
</evidence>
<dbReference type="GO" id="GO:0004631">
    <property type="term" value="F:phosphomevalonate kinase activity"/>
    <property type="evidence" value="ECO:0007669"/>
    <property type="project" value="UniProtKB-EC"/>
</dbReference>
<keyword evidence="6" id="KW-0067">ATP-binding</keyword>
<dbReference type="InterPro" id="IPR014721">
    <property type="entry name" value="Ribsml_uS5_D2-typ_fold_subgr"/>
</dbReference>
<sequence>MEEKNHFMHGVAYGKLYLAGEYAILEDYASALITSVPKKITVFVENSNETTIFDTINKTSVGLHEENSNFTLVQKFILFLTEYTSCNKTFSLTIYNELHNDDKKYGLGSSGAVLVAIARAILSFENVSYNDLTIFKLVALFNIKHNLSGSMGDVAASINDGITYYEKFNAEFVNNMIRQDKSVKEIINTDWDGLRIEKVYPKADLSILARWTGEAVDTKEHVKLWKKHKDNYKEEFRVFVETSNTLVKTLKENLEETDATSALNTIRKLRENLLYLESFSKIPMETKTMKNYIENHSAGKQSGSGSGDIVLGFEKNNDKYQLQLNLEKL</sequence>
<name>A0A134A5Y1_9BACL</name>
<dbReference type="AlphaFoldDB" id="A0A134A5Y1"/>
<protein>
    <recommendedName>
        <fullName evidence="2">phosphomevalonate kinase</fullName>
        <ecNumber evidence="2">2.7.4.2</ecNumber>
    </recommendedName>
</protein>
<evidence type="ECO:0000313" key="9">
    <source>
        <dbReference type="Proteomes" id="UP000070355"/>
    </source>
</evidence>
<evidence type="ECO:0000256" key="2">
    <source>
        <dbReference type="ARBA" id="ARBA00012958"/>
    </source>
</evidence>
<dbReference type="SUPFAM" id="SSF54211">
    <property type="entry name" value="Ribosomal protein S5 domain 2-like"/>
    <property type="match status" value="1"/>
</dbReference>
<dbReference type="InterPro" id="IPR006204">
    <property type="entry name" value="GHMP_kinase_N_dom"/>
</dbReference>
<dbReference type="RefSeq" id="WP_060913468.1">
    <property type="nucleotide sequence ID" value="NZ_KQ959924.1"/>
</dbReference>
<gene>
    <name evidence="8" type="ORF">HMPREF3186_00161</name>
</gene>
<keyword evidence="4" id="KW-0547">Nucleotide-binding</keyword>
<dbReference type="STRING" id="1379.HMPREF3186_00161"/>
<comment type="pathway">
    <text evidence="1">Isoprenoid biosynthesis; isopentenyl diphosphate biosynthesis via mevalonate pathway; isopentenyl diphosphate from (R)-mevalonate: step 2/3.</text>
</comment>
<comment type="caution">
    <text evidence="8">The sequence shown here is derived from an EMBL/GenBank/DDBJ whole genome shotgun (WGS) entry which is preliminary data.</text>
</comment>
<accession>A0A134A5Y1</accession>
<dbReference type="InterPro" id="IPR035102">
    <property type="entry name" value="Phosphomevalonate_kinase"/>
</dbReference>
<dbReference type="Proteomes" id="UP000070355">
    <property type="component" value="Unassembled WGS sequence"/>
</dbReference>
<keyword evidence="5 8" id="KW-0418">Kinase</keyword>
<evidence type="ECO:0000256" key="1">
    <source>
        <dbReference type="ARBA" id="ARBA00005017"/>
    </source>
</evidence>
<dbReference type="Pfam" id="PF00288">
    <property type="entry name" value="GHMP_kinases_N"/>
    <property type="match status" value="1"/>
</dbReference>
<dbReference type="Gene3D" id="3.30.70.890">
    <property type="entry name" value="GHMP kinase, C-terminal domain"/>
    <property type="match status" value="1"/>
</dbReference>
<evidence type="ECO:0000256" key="4">
    <source>
        <dbReference type="ARBA" id="ARBA00022741"/>
    </source>
</evidence>
<dbReference type="Gene3D" id="3.30.230.10">
    <property type="match status" value="1"/>
</dbReference>
<dbReference type="GO" id="GO:0005524">
    <property type="term" value="F:ATP binding"/>
    <property type="evidence" value="ECO:0007669"/>
    <property type="project" value="UniProtKB-KW"/>
</dbReference>
<feature type="domain" description="GHMP kinase N-terminal" evidence="7">
    <location>
        <begin position="72"/>
        <end position="159"/>
    </location>
</feature>
<dbReference type="InterPro" id="IPR020568">
    <property type="entry name" value="Ribosomal_Su5_D2-typ_SF"/>
</dbReference>
<dbReference type="OrthoDB" id="1522677at2"/>
<reference evidence="9" key="1">
    <citation type="submission" date="2016-01" db="EMBL/GenBank/DDBJ databases">
        <authorList>
            <person name="Mitreva M."/>
            <person name="Pepin K.H."/>
            <person name="Mihindukulasuriya K.A."/>
            <person name="Fulton R."/>
            <person name="Fronick C."/>
            <person name="O'Laughlin M."/>
            <person name="Miner T."/>
            <person name="Herter B."/>
            <person name="Rosa B.A."/>
            <person name="Cordes M."/>
            <person name="Tomlinson C."/>
            <person name="Wollam A."/>
            <person name="Palsikar V.B."/>
            <person name="Mardis E.R."/>
            <person name="Wilson R.K."/>
        </authorList>
    </citation>
    <scope>NUCLEOTIDE SEQUENCE [LARGE SCALE GENOMIC DNA]</scope>
    <source>
        <strain evidence="9">DNF01167</strain>
    </source>
</reference>
<dbReference type="EMBL" id="LSDC01000017">
    <property type="protein sequence ID" value="KXB63131.1"/>
    <property type="molecule type" value="Genomic_DNA"/>
</dbReference>
<dbReference type="InterPro" id="IPR036554">
    <property type="entry name" value="GHMP_kinase_C_sf"/>
</dbReference>
<dbReference type="EC" id="2.7.4.2" evidence="2"/>
<proteinExistence type="predicted"/>
<dbReference type="PATRIC" id="fig|1379.3.peg.158"/>
<evidence type="ECO:0000313" key="8">
    <source>
        <dbReference type="EMBL" id="KXB63131.1"/>
    </source>
</evidence>
<dbReference type="PANTHER" id="PTHR31814:SF2">
    <property type="entry name" value="PHOSPHOMEVALONATE KINASE"/>
    <property type="match status" value="1"/>
</dbReference>
<evidence type="ECO:0000256" key="6">
    <source>
        <dbReference type="ARBA" id="ARBA00022840"/>
    </source>
</evidence>
<dbReference type="SUPFAM" id="SSF55060">
    <property type="entry name" value="GHMP Kinase, C-terminal domain"/>
    <property type="match status" value="1"/>
</dbReference>
<organism evidence="8 9">
    <name type="scientific">Gemella haemolysans</name>
    <dbReference type="NCBI Taxonomy" id="1379"/>
    <lineage>
        <taxon>Bacteria</taxon>
        <taxon>Bacillati</taxon>
        <taxon>Bacillota</taxon>
        <taxon>Bacilli</taxon>
        <taxon>Bacillales</taxon>
        <taxon>Gemellaceae</taxon>
        <taxon>Gemella</taxon>
    </lineage>
</organism>
<dbReference type="PANTHER" id="PTHR31814">
    <property type="match status" value="1"/>
</dbReference>
<evidence type="ECO:0000256" key="5">
    <source>
        <dbReference type="ARBA" id="ARBA00022777"/>
    </source>
</evidence>